<dbReference type="SUPFAM" id="SSF53098">
    <property type="entry name" value="Ribonuclease H-like"/>
    <property type="match status" value="3"/>
</dbReference>
<feature type="compositionally biased region" description="Basic and acidic residues" evidence="2">
    <location>
        <begin position="2728"/>
        <end position="2743"/>
    </location>
</feature>
<feature type="compositionally biased region" description="Basic and acidic residues" evidence="2">
    <location>
        <begin position="4071"/>
        <end position="4086"/>
    </location>
</feature>
<keyword evidence="5" id="KW-1185">Reference proteome</keyword>
<feature type="region of interest" description="Disordered" evidence="2">
    <location>
        <begin position="4070"/>
        <end position="4098"/>
    </location>
</feature>
<keyword evidence="1" id="KW-0175">Coiled coil</keyword>
<dbReference type="Proteomes" id="UP001066276">
    <property type="component" value="Chromosome 8"/>
</dbReference>
<feature type="domain" description="TTF-type" evidence="3">
    <location>
        <begin position="2175"/>
        <end position="2269"/>
    </location>
</feature>
<evidence type="ECO:0000313" key="4">
    <source>
        <dbReference type="EMBL" id="KAJ1113302.1"/>
    </source>
</evidence>
<feature type="region of interest" description="Disordered" evidence="2">
    <location>
        <begin position="1"/>
        <end position="20"/>
    </location>
</feature>
<sequence length="4814" mass="551684">MQLAELPSKRREDARRRGELSRSRRCRILAEYYTYIMPYKKESGAQSRKRRKIETEQQAKLAGSLHRFLKAKGKSSFGKSSGFNARRKLSPRLLEHERSSYHLSAFTMWKELEMRLHKQETIDAAAQLAQQRSFEKWKAILVRILDCVLYLARQTLPLRGHSEDLNTVGNCGNFLETFKLLAKYDPVAKQHLHRVQRTDGYIVSYLSPQSQNEFISLLGDHIRTVIFQNIIKAKYFAIMFDSTPDISHTDQMSQVIRYVHIEDSGVHVTESFIDFIQLYGKSADVITKQICDKLQADGLKLEHCYGQGYDNAATMAGHISGVQKRILDMNPKAMFVPCNNHSLNLAGMHAVGVGTKSVTFFGTVEKVYAFFSSSTHRWDILKKHVPIRVKQSCNTRWSSKHEAVCVLAEHTEKIKGALEALRDGPEETSETRGDAGSLLVCIMTYVFFSFLHFWNPELTEVNDTQIYLQQEGLALDQCVQKLKALALFCHEKRDSLVSKATEKALQVCKTYCIPTERRVGRRKKMDGENSCDAGLTLIQESSREQLEAIDQLQAEIKKRTTQMNTLHQRFAFLQIQTLLDTGKDDFIKKQIQHTCAQYTELNAPSMLTEITRLRHHIILYKEVNPDEQVANWSALDLLRWVKWDALPHWPKGECMQLAELPSKRREDSRRRGELSRSRRCRKRRKIETEQQAKLAGSLHRFLVSTAEITAGPSAAPQETHNPDPVSVDIPVPALEAETVSSKDVYTQPNLPENIDQKVYTDIGYWPETMDETLKTELVRRGTEELQNKDAWFQRDSNGRSFSKDWFYIHLENGETMLRTWLVFSPVNNAAYCFPCMLFQKAKGKSSFGKSSGFNARRKLSPRLLEHERSSYHLSAFTMWKELEMRLHKQETIDAAAQLAQQRSFEKWKAILVRILDCVLYLARQTLPLRGHSEDLNTVGNCGNFLETFKLLAKYDPVAKQHLHRVQRTDGYIVSYLSPQSQNEFISLLGDHIRTVIFQNIIKAKYFAIMFDSTPDISHTDQMSQVIRYVHIEDSGVHVTESFIDFIQLYGKSADVITKQICDKLQADGLKLEHCYGQGYDNAATMAGHISGVQKRILDMNPKAMFVPCNNHSLNLAGMHAVGVGTKSVTLALWKRCMHFSQAPPTELTEVNDTQIYLQQEGLALDQCVQKLKALALFCHEKRDSLVSKATEKALQVCKTYCIPTERRVGRRKKMNGENSCDAGLTLIQETSREQLEAIDQLQAEIKKHTTQMNTLHQRFAFLQIQTLLDTGKDDFIKKQIQHTCAQYTELNAPSMLTEIPRLRHHIILYKEVNPDEEVANWSALDLLRWVKWDALPHWPKGECMQLAELPSKRREDSRRRGELSRSRRCRKRRKIETEQQAKLAGSLHRFLVSTAEITAGPSAAPQETHNPDPVSVDIPVPALEAETVSSKDVYTQPNLPENIDQKVYTDIGYWPETMDETLKTELVRRGTEELQNKDAWFQRDSNGRSFSKDWFYIHLENGETMLRTWLVFSPVNNAAYCFPCMLFQKAKGKSSFGKSSGFNARRKLSPRLLEHERSSYHLSAFTMWKELEMRLHKQETIDAAAQLAQQRSFEKWKAILVRILDCVLYLARQTLPLRGHSEDLNTVGNCGNFLETFKLLAKYDPVAKQHLHRVQRTDGYIVSYLSPQSQNEFISLLGDHIRTVIFQNIIKAKYFAIMFDSTPDISHTDQMSQVIRYVHIEDSGVHVTESFIDFIQLYGKSADVITKQICDKLQADGLKLEHCYGQGYDNAATMAGHISGVQKRILDMNPKAMFVPCNNHSLNLAGMHAVGVGTKSVTLALWKRCMHFSQAPPTELTEVNDTQIYLQQEGLALDQCVQKLKALALFCHEKRDSLVSKATEKALQVCKTYCIPTERRVGRRKKMNGENSCDAGLTLIQETSREQLEAIDQLQAEIKKHTTQMNTLHQRFAFLQIQTLLDTGKDDFIKKQIQHTCAQYTELNAPSMLTEIPRLRHHIILYKEVNPDEEVANWSALDLLRWVKWDALPHWPKGECMQLAELPSKRREDSRRRGELSRSRRCRKRRKIETEQQAKLAGSLHRFLVSTAEITAGPSAAPQETHNPDPVSVDIPVPALEAETVSSKDVYTQPNLPENIDQKVYTDIGYWPETMDETLKTELVRRGTEELQNKDAWFQRDSNGRSFSKDWFYIHLENGETMLRTWLVFSPVNNAAYCFPCMLFQKAKGKSSFGKSSGFNARRKLSPRLLEHERSSYHLSAFTMWKELEMRLHKQETIDAAAQLAQQRSFEKWKAILVRILDCVLYLARQTLPLRGHSEDLNTVGNCGNFLETFKLLAKYDPVAKQHLHRVQRTDGYIVSYLSPQSQNEFISLLGDHIRTVIFQNIIKAKYFAIMFDSTPDISHTDQMSQVIRYVHIEDSGVHVTESFIDFIQLYGKSADVITKQICDKLQADGLKLEHCYGQGYDNAATMAGHISGVQKRILDMNPKAMFVPCNNHSLNLAGMHAVGVGTKSVTLALWKRCMHFSQAPPTELTEVNDTQIYLQQEGLALDQCVQKLKALALFCHEKRDSLVSKATEKALQVCKTYCIPTERRVGRRKKMNGENSCDAGLTLIQETSREQLEAIDQLQAEIKKHTTQMNTLHQRFAFLQIQTLLDTGKDDFIKKQIQHTCAQYTELNAPSMLTEIPRLRHHIILYKEVNPDEEVANWSALDLLRWVKWDALPHWPKGECMQLAELPSKRREDSRRRGELSRSRRCRKRRKIETEQQAKLAGSLHRFLVSTAEITAGPSAAPQETHNPDPVSVDIPVPALEAETVSSKDVYTQPNLPENIDQKVYTDIGYWPETMDETLKTELVRRGTEELQNKDAWFQRDSNGRSFSKDWFYIHLENGETMLRTWLVFSPVNNAAYCFPCMLFQKAKGKSSFGKSSGFNARRKLSPRLLEHERSSYHLSAFTMWKELEMRLHKQETIDAAAQLAQQRSFEKWKAILVRILDCVLYLARQTLPLRGHSEDLNTVGNCGNFLETFKLLAKYDPVAKQHLHRVQRTDGYIVSYLSPQSQNEFISLLGDHIRTVIFQNIIKAKYFAIMFDSTPDISHTDQMSQVIRYVHIEDSGVHVTESFIDFIQLYGKSADVITKQICDKLQADGLKLEHCYGQGYDNAATMAGHISGVQKRILDMNPKAMFVPCNNHSLNLAGMHAVGVGTKSVTLALWKRCMHFSQAPPTELTEVNDTQIYLQQEGLALDQCVQKLKALALFCHEKRDSLVSKATEKALQVCKTYCIPTERRVGRRKKMNGENSCDAGLTLIQETSREQLEAIDQLQAEIKKHTTQMNTLHQRFAFLQIQTLLDTGKDDFIKKQIQHTCAQYTELNAPSMLTEIPRLRHHIILYKEVNPDEEVANWSALDLLRWVKWDPLPHWPKGECMQLAELPSKRREDARRRGELSRSRRCRILVEYYTYIMPYKKESGAQSRKRRKIETEQQAKLAGSLHRFLKAKGKSSFGKSSGFNARRKLSPRLLEHERSSYHLSAFTMCKELEMRLHKQETIDAAAQLAQQRSFEKWKAILVRILDCVLYLARQTLPLRGHSEDLNTVGNCGNFLETFKLLAKYDPVAKQHLHRVQRTDGYIVSYLSPQSQNEFISLLGDHIRTVIFQNIIKAKYFAIMFDSTPDISHTDQMSQVIRYVHFEDSGVHVTESFIDFIQLYGKSADVITKQICDKLQADGLKLEHCYGQGYDNAATMAGHISGVQKRILDMNPKAMFVPCNNHSLNLAGMHAVGVGTKSVTFFGTVEKVYAFFSSSTHRWDILKKHVPIRVKQSCNTRWSSKHEAVCVLAEHTEKIKGALEALRDGPEETSETRGDAGSLLVCIMTYVFFSFLHFWNPELTEVNDTQIYLQQEGLALDQCVQKLKALALFCHEKRDSLVSKATEKALQVCKTYCIPTERRVGRRKKMDGENSCDAGLTLIQESSREQLEAIDQLQAEIKKRTTQMNTLHQRFAFLQIQTLLDTGKDDFIKKQIQHTCAQYTELNAPSMLTEITRLRHHIILYKEVNPDEQVANWSALDLLRWVKWDALPHWPKGECMQLAELPSKRREDSRRRGELSRSRRCRKRRKIETEQQAKLAGSLHRFLVSTAEITAGPSAAPQETHNPDPVSVDIPVPALEAETVSSKDVYTQPNLPENIDQKVYTDIGYWPETMDETLKTELVRRGTEELQNKDAWFQRDSNGRSFSKDWFYIHLENGETMLRTWLVFSPVNNAAYCFPCMLFQKAKGKSSFGKSSGFNARRKLSPRLLEHERSSYHLSAFTMWKELEMRLHKQETIDAAAQLAQQRSFEKWKAILVRILDCVLYLARQTLPLRGHSEDLNTVGNCGNFLETFKLLAKYDPVAKQHLHRVQRTDGYIVSYLSPQSQNEFISLLGDHIRTVIFQNIIKAKYFAIMFDSTPDISHTDQMSQVIRYVHIEDSGVHVTESFIDFIQLYGKSADVITKQICDKLQADGLKLEHCYGQGYDNAATMAGHISGVQKRILDMNPKAMFVPCNNHSLNLAGMHAVGVGTKSVTFFGTVEKVYAFFSSSTHRWDILKKHVPICVKQSCNTRWSSKHEAVCVLAEHTEKIIGALEALRDRPEETSETRGDAGSLLVCIMTYVFFSFLHFWNPELTEVNDTQIYLQQEGLALDQCVQKLKALALFCHEKRDSLVSKATEKALQVCKTYCIPTERRVGRRKKMNGENSCDAGLTLIQETSREQLEAIDQLQAEIKKHTTQMNTLHQRFAFLQIKTLLDTGKDDFIKKQIQHTCAQYTELNAPSMLTEIPRLRHHIILYKESILMRRLQTGQL</sequence>
<evidence type="ECO:0000313" key="5">
    <source>
        <dbReference type="Proteomes" id="UP001066276"/>
    </source>
</evidence>
<evidence type="ECO:0000256" key="1">
    <source>
        <dbReference type="SAM" id="Coils"/>
    </source>
</evidence>
<dbReference type="Pfam" id="PF14291">
    <property type="entry name" value="DUF4371"/>
    <property type="match status" value="7"/>
</dbReference>
<feature type="domain" description="TTF-type" evidence="3">
    <location>
        <begin position="797"/>
        <end position="891"/>
    </location>
</feature>
<feature type="coiled-coil region" evidence="1">
    <location>
        <begin position="3298"/>
        <end position="3325"/>
    </location>
</feature>
<proteinExistence type="predicted"/>
<feature type="coiled-coil region" evidence="1">
    <location>
        <begin position="1920"/>
        <end position="1947"/>
    </location>
</feature>
<dbReference type="SMART" id="SM00597">
    <property type="entry name" value="ZnF_TTF"/>
    <property type="match status" value="5"/>
</dbReference>
<dbReference type="InterPro" id="IPR025398">
    <property type="entry name" value="DUF4371"/>
</dbReference>
<feature type="coiled-coil region" evidence="1">
    <location>
        <begin position="4722"/>
        <end position="4749"/>
    </location>
</feature>
<feature type="compositionally biased region" description="Basic and acidic residues" evidence="2">
    <location>
        <begin position="7"/>
        <end position="20"/>
    </location>
</feature>
<gene>
    <name evidence="4" type="ORF">NDU88_001553</name>
</gene>
<feature type="compositionally biased region" description="Basic and acidic residues" evidence="2">
    <location>
        <begin position="1350"/>
        <end position="1365"/>
    </location>
</feature>
<feature type="compositionally biased region" description="Basic and acidic residues" evidence="2">
    <location>
        <begin position="2039"/>
        <end position="2054"/>
    </location>
</feature>
<feature type="region of interest" description="Disordered" evidence="2">
    <location>
        <begin position="660"/>
        <end position="688"/>
    </location>
</feature>
<evidence type="ECO:0000259" key="3">
    <source>
        <dbReference type="SMART" id="SM00597"/>
    </source>
</evidence>
<feature type="domain" description="TTF-type" evidence="3">
    <location>
        <begin position="2864"/>
        <end position="2958"/>
    </location>
</feature>
<dbReference type="PANTHER" id="PTHR45749:SF21">
    <property type="entry name" value="DUF4371 DOMAIN-CONTAINING PROTEIN"/>
    <property type="match status" value="1"/>
</dbReference>
<feature type="domain" description="TTF-type" evidence="3">
    <location>
        <begin position="4207"/>
        <end position="4301"/>
    </location>
</feature>
<feature type="domain" description="TTF-type" evidence="3">
    <location>
        <begin position="1486"/>
        <end position="1580"/>
    </location>
</feature>
<feature type="region of interest" description="Disordered" evidence="2">
    <location>
        <begin position="1349"/>
        <end position="1377"/>
    </location>
</feature>
<feature type="region of interest" description="Disordered" evidence="2">
    <location>
        <begin position="2038"/>
        <end position="2066"/>
    </location>
</feature>
<feature type="compositionally biased region" description="Basic and acidic residues" evidence="2">
    <location>
        <begin position="661"/>
        <end position="676"/>
    </location>
</feature>
<evidence type="ECO:0000256" key="2">
    <source>
        <dbReference type="SAM" id="MobiDB-lite"/>
    </source>
</evidence>
<dbReference type="EMBL" id="JANPWB010000012">
    <property type="protein sequence ID" value="KAJ1113302.1"/>
    <property type="molecule type" value="Genomic_DNA"/>
</dbReference>
<reference evidence="4" key="1">
    <citation type="journal article" date="2022" name="bioRxiv">
        <title>Sequencing and chromosome-scale assembly of the giantPleurodeles waltlgenome.</title>
        <authorList>
            <person name="Brown T."/>
            <person name="Elewa A."/>
            <person name="Iarovenko S."/>
            <person name="Subramanian E."/>
            <person name="Araus A.J."/>
            <person name="Petzold A."/>
            <person name="Susuki M."/>
            <person name="Suzuki K.-i.T."/>
            <person name="Hayashi T."/>
            <person name="Toyoda A."/>
            <person name="Oliveira C."/>
            <person name="Osipova E."/>
            <person name="Leigh N.D."/>
            <person name="Simon A."/>
            <person name="Yun M.H."/>
        </authorList>
    </citation>
    <scope>NUCLEOTIDE SEQUENCE</scope>
    <source>
        <strain evidence="4">20211129_DDA</strain>
        <tissue evidence="4">Liver</tissue>
    </source>
</reference>
<dbReference type="InterPro" id="IPR006580">
    <property type="entry name" value="Znf_TTF"/>
</dbReference>
<comment type="caution">
    <text evidence="4">The sequence shown here is derived from an EMBL/GenBank/DDBJ whole genome shotgun (WGS) entry which is preliminary data.</text>
</comment>
<name>A0AAV7NDP5_PLEWA</name>
<dbReference type="PANTHER" id="PTHR45749">
    <property type="match status" value="1"/>
</dbReference>
<organism evidence="4 5">
    <name type="scientific">Pleurodeles waltl</name>
    <name type="common">Iberian ribbed newt</name>
    <dbReference type="NCBI Taxonomy" id="8319"/>
    <lineage>
        <taxon>Eukaryota</taxon>
        <taxon>Metazoa</taxon>
        <taxon>Chordata</taxon>
        <taxon>Craniata</taxon>
        <taxon>Vertebrata</taxon>
        <taxon>Euteleostomi</taxon>
        <taxon>Amphibia</taxon>
        <taxon>Batrachia</taxon>
        <taxon>Caudata</taxon>
        <taxon>Salamandroidea</taxon>
        <taxon>Salamandridae</taxon>
        <taxon>Pleurodelinae</taxon>
        <taxon>Pleurodeles</taxon>
    </lineage>
</organism>
<accession>A0AAV7NDP5</accession>
<feature type="coiled-coil region" evidence="1">
    <location>
        <begin position="2609"/>
        <end position="2636"/>
    </location>
</feature>
<dbReference type="InterPro" id="IPR012337">
    <property type="entry name" value="RNaseH-like_sf"/>
</dbReference>
<protein>
    <recommendedName>
        <fullName evidence="3">TTF-type domain-containing protein</fullName>
    </recommendedName>
</protein>
<feature type="coiled-coil region" evidence="1">
    <location>
        <begin position="1231"/>
        <end position="1258"/>
    </location>
</feature>
<feature type="region of interest" description="Disordered" evidence="2">
    <location>
        <begin position="2728"/>
        <end position="2755"/>
    </location>
</feature>